<dbReference type="InterPro" id="IPR029000">
    <property type="entry name" value="Cyclophilin-like_dom_sf"/>
</dbReference>
<dbReference type="AlphaFoldDB" id="A0ABD1J863"/>
<proteinExistence type="inferred from homology"/>
<keyword evidence="1" id="KW-0697">Rotamase</keyword>
<dbReference type="PANTHER" id="PTHR11071:SF561">
    <property type="entry name" value="PEPTIDYL-PROLYL CIS-TRANS ISOMERASE D-RELATED"/>
    <property type="match status" value="1"/>
</dbReference>
<dbReference type="FunFam" id="2.40.100.10:FF:000048">
    <property type="entry name" value="Peptidyl-prolyl cis-trans isomerase"/>
    <property type="match status" value="1"/>
</dbReference>
<comment type="function">
    <text evidence="1">PPIases accelerate the folding of proteins. It catalyzes the cis-trans isomerization of proline imidic peptide bonds in oligopeptides.</text>
</comment>
<reference evidence="3 4" key="1">
    <citation type="submission" date="2024-09" db="EMBL/GenBank/DDBJ databases">
        <title>A chromosome-level genome assembly of Gray's grenadier anchovy, Coilia grayii.</title>
        <authorList>
            <person name="Fu Z."/>
        </authorList>
    </citation>
    <scope>NUCLEOTIDE SEQUENCE [LARGE SCALE GENOMIC DNA]</scope>
    <source>
        <strain evidence="3">G4</strain>
        <tissue evidence="3">Muscle</tissue>
    </source>
</reference>
<dbReference type="InterPro" id="IPR002130">
    <property type="entry name" value="Cyclophilin-type_PPIase_dom"/>
</dbReference>
<dbReference type="Gene3D" id="2.40.100.10">
    <property type="entry name" value="Cyclophilin-like"/>
    <property type="match status" value="1"/>
</dbReference>
<keyword evidence="4" id="KW-1185">Reference proteome</keyword>
<dbReference type="GO" id="GO:0003755">
    <property type="term" value="F:peptidyl-prolyl cis-trans isomerase activity"/>
    <property type="evidence" value="ECO:0007669"/>
    <property type="project" value="UniProtKB-UniRule"/>
</dbReference>
<accession>A0ABD1J863</accession>
<dbReference type="PANTHER" id="PTHR11071">
    <property type="entry name" value="PEPTIDYL-PROLYL CIS-TRANS ISOMERASE"/>
    <property type="match status" value="1"/>
</dbReference>
<evidence type="ECO:0000256" key="1">
    <source>
        <dbReference type="RuleBase" id="RU363019"/>
    </source>
</evidence>
<comment type="similarity">
    <text evidence="1">Belongs to the cyclophilin-type PPIase family.</text>
</comment>
<feature type="domain" description="PPIase cyclophilin-type" evidence="2">
    <location>
        <begin position="144"/>
        <end position="294"/>
    </location>
</feature>
<evidence type="ECO:0000313" key="3">
    <source>
        <dbReference type="EMBL" id="KAL2082221.1"/>
    </source>
</evidence>
<name>A0ABD1J863_9TELE</name>
<gene>
    <name evidence="3" type="ORF">ACEWY4_022039</name>
</gene>
<evidence type="ECO:0000259" key="2">
    <source>
        <dbReference type="PROSITE" id="PS50072"/>
    </source>
</evidence>
<evidence type="ECO:0000313" key="4">
    <source>
        <dbReference type="Proteomes" id="UP001591681"/>
    </source>
</evidence>
<dbReference type="EC" id="5.2.1.8" evidence="1"/>
<protein>
    <recommendedName>
        <fullName evidence="1">Peptidyl-prolyl cis-trans isomerase</fullName>
        <shortName evidence="1">PPIase</shortName>
        <ecNumber evidence="1">5.2.1.8</ecNumber>
    </recommendedName>
</protein>
<dbReference type="Proteomes" id="UP001591681">
    <property type="component" value="Unassembled WGS sequence"/>
</dbReference>
<dbReference type="EMBL" id="JBHFQA010000019">
    <property type="protein sequence ID" value="KAL2082221.1"/>
    <property type="molecule type" value="Genomic_DNA"/>
</dbReference>
<sequence length="297" mass="33491">MASIHLVEVVGHLKEHPFQIAKGIAEGLKQKFSSSFADPVVRPLVECEWYAYLNNKKKELRGEVWNFDGPLMVYLDGRLIGDEKELAKWAQEVWGFTLHRPKALNLALTEDYYSKHLRETGAIVLFFGWFSHRLINHSMFWICVFQLFSDVCPKTCENFRALCTGEKGLSENDLVLSYKGSVFHRVVPNGWIQGGDINPAGKGTGGESIYGPTFDDESFAVSHTKRGILGMANQGPHSNGSQFYITLQPALWMDRKYVAFGQLIEGTEVLQKLEDVPTQNERPTVYCRVVACGVLQL</sequence>
<dbReference type="Pfam" id="PF00160">
    <property type="entry name" value="Pro_isomerase"/>
    <property type="match status" value="1"/>
</dbReference>
<comment type="caution">
    <text evidence="3">The sequence shown here is derived from an EMBL/GenBank/DDBJ whole genome shotgun (WGS) entry which is preliminary data.</text>
</comment>
<keyword evidence="1" id="KW-0413">Isomerase</keyword>
<organism evidence="3 4">
    <name type="scientific">Coilia grayii</name>
    <name type="common">Gray's grenadier anchovy</name>
    <dbReference type="NCBI Taxonomy" id="363190"/>
    <lineage>
        <taxon>Eukaryota</taxon>
        <taxon>Metazoa</taxon>
        <taxon>Chordata</taxon>
        <taxon>Craniata</taxon>
        <taxon>Vertebrata</taxon>
        <taxon>Euteleostomi</taxon>
        <taxon>Actinopterygii</taxon>
        <taxon>Neopterygii</taxon>
        <taxon>Teleostei</taxon>
        <taxon>Clupei</taxon>
        <taxon>Clupeiformes</taxon>
        <taxon>Clupeoidei</taxon>
        <taxon>Engraulidae</taxon>
        <taxon>Coilinae</taxon>
        <taxon>Coilia</taxon>
    </lineage>
</organism>
<dbReference type="PRINTS" id="PR00153">
    <property type="entry name" value="CSAPPISMRASE"/>
</dbReference>
<comment type="catalytic activity">
    <reaction evidence="1">
        <text>[protein]-peptidylproline (omega=180) = [protein]-peptidylproline (omega=0)</text>
        <dbReference type="Rhea" id="RHEA:16237"/>
        <dbReference type="Rhea" id="RHEA-COMP:10747"/>
        <dbReference type="Rhea" id="RHEA-COMP:10748"/>
        <dbReference type="ChEBI" id="CHEBI:83833"/>
        <dbReference type="ChEBI" id="CHEBI:83834"/>
        <dbReference type="EC" id="5.2.1.8"/>
    </reaction>
</comment>
<dbReference type="SUPFAM" id="SSF50891">
    <property type="entry name" value="Cyclophilin-like"/>
    <property type="match status" value="1"/>
</dbReference>
<dbReference type="PROSITE" id="PS50072">
    <property type="entry name" value="CSA_PPIASE_2"/>
    <property type="match status" value="1"/>
</dbReference>